<evidence type="ECO:0000313" key="2">
    <source>
        <dbReference type="EMBL" id="CCC68926.1"/>
    </source>
</evidence>
<feature type="compositionally biased region" description="Polar residues" evidence="1">
    <location>
        <begin position="368"/>
        <end position="380"/>
    </location>
</feature>
<proteinExistence type="predicted"/>
<sequence>MSAIQVLRRREESLHISIKRLHMQCKRSKTPQSSLLDPMMKLNAELTLISRALEFIMARHMLMYNNLNSTTDAEAAVTRLFENLDLLNAYKSVLSAAMNLILDPELPIFRSTSEADFLTQFFGIYTYLAETNECYILQSTNLQTLLHSFECQFKSNYNLSNCNIIKFDQVQDLLSYSHAVISPPLIDFSLVVNRSYFKLDLPKFQYKDLLIEILEFSTGEIALLKINSGELPYSLTVTEHLLENLGDGNWKLLNLGRTLLFSTIRESDLGIIGFIDSGIELRTLTGNNVNLKLVCVDMIQWETYWKLCFHRLFDPNYIPPLASQGTRSVLTKSRGYNSFKEKLDKLNTIRPSETTGIALELKSQSSTESITSVPSNSNRGFSLHKSRPLQSPLSSLTTIAHENSGEPSLMSNSNISIPESLNHKMSITSLKTMESLDYNELLVLDKSLEVEISPELTQRSPGIEEFNFVSQDFAMGEVATTLSRNIVEGDLESILSEDSNCNQDHDHSDGEDDDTESSFNPTADTYKPSLYRRKSTSLLSLFSSKNKKNLTLDTSNSNTSSLTTFTDTPTLSTPSSARSLRFYKAEKEFLSTSSIISVDDFVPLFECDSAKVSSWNGKLWEILRKENLYLTILRSRKSNKAILIIHQDASRNECQLVAKITTGWRCDKSTARDIQIKIPEADILSSVFTERQPLLTIRYTQTDRLLNILDHCRNGNLPAIISNSSTIRTLSSTESSVLSEQTSGTPTHQTDLKQLKSEKDSQVNSLLLLTNVKIKHHVRVDKIWEVNEVGYANIYSQEYKGARVAAKFEILSKVGVNKTSSELIGRLGGIKRLGRTGLYFIDTKGEHQLLEFTNMALADHVYKLVLPEQF</sequence>
<name>G0VAQ0_NAUCA</name>
<organism evidence="2 3">
    <name type="scientific">Naumovozyma castellii</name>
    <name type="common">Yeast</name>
    <name type="synonym">Saccharomyces castellii</name>
    <dbReference type="NCBI Taxonomy" id="27288"/>
    <lineage>
        <taxon>Eukaryota</taxon>
        <taxon>Fungi</taxon>
        <taxon>Dikarya</taxon>
        <taxon>Ascomycota</taxon>
        <taxon>Saccharomycotina</taxon>
        <taxon>Saccharomycetes</taxon>
        <taxon>Saccharomycetales</taxon>
        <taxon>Saccharomycetaceae</taxon>
        <taxon>Naumovozyma</taxon>
    </lineage>
</organism>
<feature type="region of interest" description="Disordered" evidence="1">
    <location>
        <begin position="368"/>
        <end position="389"/>
    </location>
</feature>
<accession>G0VAQ0</accession>
<dbReference type="FunCoup" id="G0VAQ0">
    <property type="interactions" value="4"/>
</dbReference>
<dbReference type="Proteomes" id="UP000001640">
    <property type="component" value="Chromosome 2"/>
</dbReference>
<dbReference type="KEGG" id="ncs:NCAS_0B08420"/>
<dbReference type="OrthoDB" id="4035999at2759"/>
<gene>
    <name evidence="2" type="primary">NCAS0B08420</name>
    <name evidence="2" type="ordered locus">NCAS_0B08420</name>
</gene>
<evidence type="ECO:0000256" key="1">
    <source>
        <dbReference type="SAM" id="MobiDB-lite"/>
    </source>
</evidence>
<dbReference type="EMBL" id="HE576753">
    <property type="protein sequence ID" value="CCC68926.1"/>
    <property type="molecule type" value="Genomic_DNA"/>
</dbReference>
<dbReference type="InParanoid" id="G0VAQ0"/>
<dbReference type="eggNOG" id="ENOG502QTEC">
    <property type="taxonomic scope" value="Eukaryota"/>
</dbReference>
<reference evidence="2 3" key="1">
    <citation type="journal article" date="2011" name="Proc. Natl. Acad. Sci. U.S.A.">
        <title>Evolutionary erosion of yeast sex chromosomes by mating-type switching accidents.</title>
        <authorList>
            <person name="Gordon J.L."/>
            <person name="Armisen D."/>
            <person name="Proux-Wera E."/>
            <person name="Oheigeartaigh S.S."/>
            <person name="Byrne K.P."/>
            <person name="Wolfe K.H."/>
        </authorList>
    </citation>
    <scope>NUCLEOTIDE SEQUENCE [LARGE SCALE GENOMIC DNA]</scope>
    <source>
        <strain evidence="3">ATCC 76901 / BCRC 22586 / CBS 4309 / NBRC 1992 / NRRL Y-12630</strain>
    </source>
</reference>
<dbReference type="HOGENOM" id="CLU_338632_0_0_1"/>
<dbReference type="STRING" id="1064592.G0VAQ0"/>
<dbReference type="OMA" id="LVVCESH"/>
<feature type="region of interest" description="Disordered" evidence="1">
    <location>
        <begin position="497"/>
        <end position="527"/>
    </location>
</feature>
<dbReference type="RefSeq" id="XP_003675297.1">
    <property type="nucleotide sequence ID" value="XM_003675249.1"/>
</dbReference>
<keyword evidence="3" id="KW-1185">Reference proteome</keyword>
<evidence type="ECO:0000313" key="3">
    <source>
        <dbReference type="Proteomes" id="UP000001640"/>
    </source>
</evidence>
<dbReference type="AlphaFoldDB" id="G0VAQ0"/>
<reference key="2">
    <citation type="submission" date="2011-08" db="EMBL/GenBank/DDBJ databases">
        <title>Genome sequence of Naumovozyma castellii.</title>
        <authorList>
            <person name="Gordon J.L."/>
            <person name="Armisen D."/>
            <person name="Proux-Wera E."/>
            <person name="OhEigeartaigh S.S."/>
            <person name="Byrne K.P."/>
            <person name="Wolfe K.H."/>
        </authorList>
    </citation>
    <scope>NUCLEOTIDE SEQUENCE</scope>
    <source>
        <strain>Type strain:CBS 4309</strain>
    </source>
</reference>
<dbReference type="GeneID" id="96902483"/>
<protein>
    <submittedName>
        <fullName evidence="2">Uncharacterized protein</fullName>
    </submittedName>
</protein>